<dbReference type="AlphaFoldDB" id="A0A2A2EUT5"/>
<organism evidence="5 6">
    <name type="scientific">Halomonas salipaludis</name>
    <dbReference type="NCBI Taxonomy" id="2032625"/>
    <lineage>
        <taxon>Bacteria</taxon>
        <taxon>Pseudomonadati</taxon>
        <taxon>Pseudomonadota</taxon>
        <taxon>Gammaproteobacteria</taxon>
        <taxon>Oceanospirillales</taxon>
        <taxon>Halomonadaceae</taxon>
        <taxon>Halomonas</taxon>
    </lineage>
</organism>
<reference evidence="5 6" key="1">
    <citation type="submission" date="2017-08" db="EMBL/GenBank/DDBJ databases">
        <title>Halomonas alkalisoli sp. nov., isolated from saline alkaline soil.</title>
        <authorList>
            <person name="Wang D."/>
            <person name="Zhang G."/>
        </authorList>
    </citation>
    <scope>NUCLEOTIDE SEQUENCE [LARGE SCALE GENOMIC DNA]</scope>
    <source>
        <strain evidence="5 6">WRN001</strain>
    </source>
</reference>
<protein>
    <recommendedName>
        <fullName evidence="4">NADP-dependent oxidoreductase domain-containing protein</fullName>
    </recommendedName>
</protein>
<evidence type="ECO:0000256" key="2">
    <source>
        <dbReference type="PIRSR" id="PIRSR000097-2"/>
    </source>
</evidence>
<dbReference type="PIRSF" id="PIRSF000097">
    <property type="entry name" value="AKR"/>
    <property type="match status" value="1"/>
</dbReference>
<keyword evidence="6" id="KW-1185">Reference proteome</keyword>
<gene>
    <name evidence="5" type="ORF">CK498_13115</name>
</gene>
<feature type="domain" description="NADP-dependent oxidoreductase" evidence="4">
    <location>
        <begin position="29"/>
        <end position="287"/>
    </location>
</feature>
<dbReference type="CDD" id="cd19138">
    <property type="entry name" value="AKR_YeaE"/>
    <property type="match status" value="1"/>
</dbReference>
<dbReference type="PANTHER" id="PTHR43638:SF3">
    <property type="entry name" value="ALDEHYDE REDUCTASE"/>
    <property type="match status" value="1"/>
</dbReference>
<evidence type="ECO:0000256" key="3">
    <source>
        <dbReference type="PIRSR" id="PIRSR000097-3"/>
    </source>
</evidence>
<dbReference type="InterPro" id="IPR023210">
    <property type="entry name" value="NADP_OxRdtase_dom"/>
</dbReference>
<dbReference type="Proteomes" id="UP000217771">
    <property type="component" value="Unassembled WGS sequence"/>
</dbReference>
<accession>A0A2A2EUT5</accession>
<dbReference type="Pfam" id="PF00248">
    <property type="entry name" value="Aldo_ket_red"/>
    <property type="match status" value="1"/>
</dbReference>
<feature type="active site" description="Proton donor" evidence="1">
    <location>
        <position position="67"/>
    </location>
</feature>
<feature type="site" description="Lowers pKa of active site Tyr" evidence="3">
    <location>
        <position position="92"/>
    </location>
</feature>
<dbReference type="PANTHER" id="PTHR43638">
    <property type="entry name" value="OXIDOREDUCTASE, ALDO/KETO REDUCTASE FAMILY PROTEIN"/>
    <property type="match status" value="1"/>
</dbReference>
<dbReference type="PRINTS" id="PR00069">
    <property type="entry name" value="ALDKETRDTASE"/>
</dbReference>
<dbReference type="EMBL" id="NSKB01000004">
    <property type="protein sequence ID" value="PAU76906.1"/>
    <property type="molecule type" value="Genomic_DNA"/>
</dbReference>
<name>A0A2A2EUT5_9GAMM</name>
<dbReference type="RefSeq" id="WP_095621293.1">
    <property type="nucleotide sequence ID" value="NZ_NSKB01000004.1"/>
</dbReference>
<dbReference type="OrthoDB" id="9772407at2"/>
<dbReference type="SUPFAM" id="SSF51430">
    <property type="entry name" value="NAD(P)-linked oxidoreductase"/>
    <property type="match status" value="1"/>
</dbReference>
<feature type="binding site" evidence="2">
    <location>
        <position position="125"/>
    </location>
    <ligand>
        <name>substrate</name>
    </ligand>
</feature>
<dbReference type="GO" id="GO:0016491">
    <property type="term" value="F:oxidoreductase activity"/>
    <property type="evidence" value="ECO:0007669"/>
    <property type="project" value="InterPro"/>
</dbReference>
<proteinExistence type="predicted"/>
<sequence length="300" mass="32523">MGPAATARQPARVSLPASAHQPAVELPAIGQGTWYMGEGLAPHQDEVRALQQGLELGLSLIDTAEMYAEGGAEEVVGEALLGRRDQAFLVSKVYPWNAGRDSAIAACEASLSRLDTDYLDLYLLHWPGNIPLDETLEAFERLREQGKILRFGVSNFDSEAMASLAALPGGTECATNQVLYHLGSRGIERRLRPWLRQHDIPLMAYCPIAQGGQLRDSLLTHPEVLAIASDLGITPAQLLLAWAIRPLDGKRDAIAIPKAVRSEHVEQNARALDIALNDEAVARLDAAFPAPEHDVPLDIV</sequence>
<evidence type="ECO:0000313" key="6">
    <source>
        <dbReference type="Proteomes" id="UP000217771"/>
    </source>
</evidence>
<evidence type="ECO:0000259" key="4">
    <source>
        <dbReference type="Pfam" id="PF00248"/>
    </source>
</evidence>
<dbReference type="InterPro" id="IPR036812">
    <property type="entry name" value="NAD(P)_OxRdtase_dom_sf"/>
</dbReference>
<dbReference type="InterPro" id="IPR020471">
    <property type="entry name" value="AKR"/>
</dbReference>
<evidence type="ECO:0000256" key="1">
    <source>
        <dbReference type="PIRSR" id="PIRSR000097-1"/>
    </source>
</evidence>
<comment type="caution">
    <text evidence="5">The sequence shown here is derived from an EMBL/GenBank/DDBJ whole genome shotgun (WGS) entry which is preliminary data.</text>
</comment>
<evidence type="ECO:0000313" key="5">
    <source>
        <dbReference type="EMBL" id="PAU76906.1"/>
    </source>
</evidence>
<dbReference type="Gene3D" id="3.20.20.100">
    <property type="entry name" value="NADP-dependent oxidoreductase domain"/>
    <property type="match status" value="1"/>
</dbReference>